<comment type="similarity">
    <text evidence="1">Belongs to the glutaminase family.</text>
</comment>
<dbReference type="SUPFAM" id="SSF56601">
    <property type="entry name" value="beta-lactamase/transpeptidase-like"/>
    <property type="match status" value="1"/>
</dbReference>
<dbReference type="GO" id="GO:0004359">
    <property type="term" value="F:glutaminase activity"/>
    <property type="evidence" value="ECO:0007669"/>
    <property type="project" value="UniProtKB-EC"/>
</dbReference>
<dbReference type="GO" id="GO:0006541">
    <property type="term" value="P:glutamine metabolic process"/>
    <property type="evidence" value="ECO:0007669"/>
    <property type="project" value="InterPro"/>
</dbReference>
<reference evidence="5" key="1">
    <citation type="submission" date="2020-02" db="EMBL/GenBank/DDBJ databases">
        <authorList>
            <person name="Meier V. D."/>
        </authorList>
    </citation>
    <scope>NUCLEOTIDE SEQUENCE</scope>
    <source>
        <strain evidence="5">AVDCRST_MAG82</strain>
    </source>
</reference>
<organism evidence="5">
    <name type="scientific">uncultured Rubrobacteraceae bacterium</name>
    <dbReference type="NCBI Taxonomy" id="349277"/>
    <lineage>
        <taxon>Bacteria</taxon>
        <taxon>Bacillati</taxon>
        <taxon>Actinomycetota</taxon>
        <taxon>Rubrobacteria</taxon>
        <taxon>Rubrobacterales</taxon>
        <taxon>Rubrobacteraceae</taxon>
        <taxon>environmental samples</taxon>
    </lineage>
</organism>
<dbReference type="Gene3D" id="3.40.710.10">
    <property type="entry name" value="DD-peptidase/beta-lactamase superfamily"/>
    <property type="match status" value="1"/>
</dbReference>
<dbReference type="EC" id="3.5.1.2" evidence="2"/>
<evidence type="ECO:0000256" key="2">
    <source>
        <dbReference type="ARBA" id="ARBA00012918"/>
    </source>
</evidence>
<comment type="catalytic activity">
    <reaction evidence="4">
        <text>L-glutamine + H2O = L-glutamate + NH4(+)</text>
        <dbReference type="Rhea" id="RHEA:15889"/>
        <dbReference type="ChEBI" id="CHEBI:15377"/>
        <dbReference type="ChEBI" id="CHEBI:28938"/>
        <dbReference type="ChEBI" id="CHEBI:29985"/>
        <dbReference type="ChEBI" id="CHEBI:58359"/>
        <dbReference type="EC" id="3.5.1.2"/>
    </reaction>
</comment>
<dbReference type="EMBL" id="CADCVA010000345">
    <property type="protein sequence ID" value="CAA9440033.1"/>
    <property type="molecule type" value="Genomic_DNA"/>
</dbReference>
<evidence type="ECO:0000256" key="4">
    <source>
        <dbReference type="ARBA" id="ARBA00049534"/>
    </source>
</evidence>
<dbReference type="InterPro" id="IPR015868">
    <property type="entry name" value="Glutaminase"/>
</dbReference>
<evidence type="ECO:0000313" key="5">
    <source>
        <dbReference type="EMBL" id="CAA9440033.1"/>
    </source>
</evidence>
<dbReference type="InterPro" id="IPR012338">
    <property type="entry name" value="Beta-lactam/transpept-like"/>
</dbReference>
<keyword evidence="3 5" id="KW-0378">Hydrolase</keyword>
<evidence type="ECO:0000256" key="3">
    <source>
        <dbReference type="ARBA" id="ARBA00022801"/>
    </source>
</evidence>
<protein>
    <recommendedName>
        <fullName evidence="2">glutaminase</fullName>
        <ecNumber evidence="2">3.5.1.2</ecNumber>
    </recommendedName>
</protein>
<dbReference type="Pfam" id="PF04960">
    <property type="entry name" value="Glutaminase"/>
    <property type="match status" value="1"/>
</dbReference>
<accession>A0A6J4QGG9</accession>
<evidence type="ECO:0000256" key="1">
    <source>
        <dbReference type="ARBA" id="ARBA00011076"/>
    </source>
</evidence>
<sequence length="127" mass="14185">MPTREIRQKVNLRLEELYRRYLSLHDEIVGYYDSGLGNSKPERSAEAEQESFAICQATTDDEVFHAGDHDRPFALQPISKVFVYGLALEAHGCDRVLVRVGVEPSGDAETTLALYLRQRSSSKSGPG</sequence>
<gene>
    <name evidence="5" type="ORF">AVDCRST_MAG82-2793</name>
</gene>
<proteinExistence type="inferred from homology"/>
<dbReference type="AlphaFoldDB" id="A0A6J4QGG9"/>
<name>A0A6J4QGG9_9ACTN</name>